<dbReference type="EMBL" id="SMAA01000011">
    <property type="protein sequence ID" value="TCS78219.1"/>
    <property type="molecule type" value="Genomic_DNA"/>
</dbReference>
<dbReference type="NCBIfam" id="NF033563">
    <property type="entry name" value="transpos_IS30"/>
    <property type="match status" value="1"/>
</dbReference>
<dbReference type="InterPro" id="IPR012337">
    <property type="entry name" value="RNaseH-like_sf"/>
</dbReference>
<comment type="caution">
    <text evidence="3">The sequence shown here is derived from an EMBL/GenBank/DDBJ whole genome shotgun (WGS) entry which is preliminary data.</text>
</comment>
<keyword evidence="1" id="KW-0233">DNA recombination</keyword>
<dbReference type="InterPro" id="IPR025246">
    <property type="entry name" value="IS30-like_HTH"/>
</dbReference>
<dbReference type="GO" id="GO:0003676">
    <property type="term" value="F:nucleic acid binding"/>
    <property type="evidence" value="ECO:0007669"/>
    <property type="project" value="InterPro"/>
</dbReference>
<dbReference type="PANTHER" id="PTHR10948:SF23">
    <property type="entry name" value="TRANSPOSASE INSI FOR INSERTION SEQUENCE ELEMENT IS30A-RELATED"/>
    <property type="match status" value="1"/>
</dbReference>
<dbReference type="OrthoDB" id="9776104at2"/>
<dbReference type="AlphaFoldDB" id="A0A4R3K604"/>
<dbReference type="SUPFAM" id="SSF53098">
    <property type="entry name" value="Ribonuclease H-like"/>
    <property type="match status" value="1"/>
</dbReference>
<name>A0A4R3K604_9FIRM</name>
<dbReference type="InterPro" id="IPR036397">
    <property type="entry name" value="RNaseH_sf"/>
</dbReference>
<dbReference type="GO" id="GO:0006310">
    <property type="term" value="P:DNA recombination"/>
    <property type="evidence" value="ECO:0007669"/>
    <property type="project" value="UniProtKB-KW"/>
</dbReference>
<dbReference type="InterPro" id="IPR053392">
    <property type="entry name" value="Transposase_IS30-like"/>
</dbReference>
<dbReference type="PANTHER" id="PTHR10948">
    <property type="entry name" value="TRANSPOSASE"/>
    <property type="match status" value="1"/>
</dbReference>
<proteinExistence type="predicted"/>
<dbReference type="RefSeq" id="WP_132550303.1">
    <property type="nucleotide sequence ID" value="NZ_SMAA01000011.1"/>
</dbReference>
<dbReference type="GO" id="GO:0015074">
    <property type="term" value="P:DNA integration"/>
    <property type="evidence" value="ECO:0007669"/>
    <property type="project" value="InterPro"/>
</dbReference>
<evidence type="ECO:0000313" key="3">
    <source>
        <dbReference type="EMBL" id="TCS78219.1"/>
    </source>
</evidence>
<sequence>MDYNNHNTTLRTNKHLNLEERFYIEKRLLAGDSITSIASDLGRSRTTIYNEIKRGSVVQIKQNKAGLTYLADTGQTVYKRNRQGSFNTLRAGFIEPFLSWVEEKVRQDKWSIDAAVGFTRYRNMFVRNEMVCTKTLYNYLHRGILAFTPMDLPLILRRSIKKSNLRKYKRKLGKSIDLRDKNILTRKEFGHWEIDTVRGIKDKADEVIVSLLERKSRLYVALRCPSAKAADVKNTLADWLGSFSKNSSLAALCKTITSDNGQEFAKISELEHNGLDIFFAHPYSAWERGSNERHNGLISRFIPKGVPVKTITEGTLKRAIYRCNNLPRKLLGYKTPQEVFLEEVRQLVDLQTVQFDIAI</sequence>
<evidence type="ECO:0000259" key="2">
    <source>
        <dbReference type="PROSITE" id="PS50994"/>
    </source>
</evidence>
<dbReference type="Gene3D" id="3.30.420.10">
    <property type="entry name" value="Ribonuclease H-like superfamily/Ribonuclease H"/>
    <property type="match status" value="1"/>
</dbReference>
<organism evidence="3 4">
    <name type="scientific">Pectinatus cerevisiiphilus</name>
    <dbReference type="NCBI Taxonomy" id="86956"/>
    <lineage>
        <taxon>Bacteria</taxon>
        <taxon>Bacillati</taxon>
        <taxon>Bacillota</taxon>
        <taxon>Negativicutes</taxon>
        <taxon>Selenomonadales</taxon>
        <taxon>Selenomonadaceae</taxon>
        <taxon>Pectinatus</taxon>
    </lineage>
</organism>
<accession>A0A4R3K604</accession>
<dbReference type="InterPro" id="IPR051917">
    <property type="entry name" value="Transposase-Integrase"/>
</dbReference>
<dbReference type="Pfam" id="PF13936">
    <property type="entry name" value="HTH_38"/>
    <property type="match status" value="1"/>
</dbReference>
<evidence type="ECO:0000256" key="1">
    <source>
        <dbReference type="ARBA" id="ARBA00023172"/>
    </source>
</evidence>
<gene>
    <name evidence="3" type="ORF">EDC37_11185</name>
</gene>
<dbReference type="PROSITE" id="PS50994">
    <property type="entry name" value="INTEGRASE"/>
    <property type="match status" value="1"/>
</dbReference>
<dbReference type="GO" id="GO:0005829">
    <property type="term" value="C:cytosol"/>
    <property type="evidence" value="ECO:0007669"/>
    <property type="project" value="TreeGrafter"/>
</dbReference>
<dbReference type="GO" id="GO:0004803">
    <property type="term" value="F:transposase activity"/>
    <property type="evidence" value="ECO:0007669"/>
    <property type="project" value="TreeGrafter"/>
</dbReference>
<protein>
    <submittedName>
        <fullName evidence="3">IS30 family transposase</fullName>
    </submittedName>
</protein>
<keyword evidence="4" id="KW-1185">Reference proteome</keyword>
<dbReference type="InterPro" id="IPR001584">
    <property type="entry name" value="Integrase_cat-core"/>
</dbReference>
<evidence type="ECO:0000313" key="4">
    <source>
        <dbReference type="Proteomes" id="UP000295188"/>
    </source>
</evidence>
<feature type="domain" description="Integrase catalytic" evidence="2">
    <location>
        <begin position="183"/>
        <end position="344"/>
    </location>
</feature>
<dbReference type="Proteomes" id="UP000295188">
    <property type="component" value="Unassembled WGS sequence"/>
</dbReference>
<reference evidence="3 4" key="1">
    <citation type="submission" date="2019-03" db="EMBL/GenBank/DDBJ databases">
        <title>Genomic Encyclopedia of Type Strains, Phase IV (KMG-IV): sequencing the most valuable type-strain genomes for metagenomic binning, comparative biology and taxonomic classification.</title>
        <authorList>
            <person name="Goeker M."/>
        </authorList>
    </citation>
    <scope>NUCLEOTIDE SEQUENCE [LARGE SCALE GENOMIC DNA]</scope>
    <source>
        <strain evidence="3 4">DSM 20467</strain>
    </source>
</reference>
<dbReference type="GO" id="GO:0032196">
    <property type="term" value="P:transposition"/>
    <property type="evidence" value="ECO:0007669"/>
    <property type="project" value="TreeGrafter"/>
</dbReference>